<gene>
    <name evidence="3" type="ORF">METZ01_LOCUS345438</name>
</gene>
<dbReference type="NCBIfam" id="TIGR01932">
    <property type="entry name" value="hflC"/>
    <property type="match status" value="1"/>
</dbReference>
<comment type="subcellular location">
    <subcellularLocation>
        <location evidence="1">Membrane</location>
    </subcellularLocation>
</comment>
<dbReference type="PANTHER" id="PTHR42911">
    <property type="entry name" value="MODULATOR OF FTSH PROTEASE HFLC"/>
    <property type="match status" value="1"/>
</dbReference>
<dbReference type="AlphaFoldDB" id="A0A382R4C2"/>
<keyword evidence="2" id="KW-0472">Membrane</keyword>
<evidence type="ECO:0008006" key="4">
    <source>
        <dbReference type="Google" id="ProtNLM"/>
    </source>
</evidence>
<accession>A0A382R4C2</accession>
<feature type="non-terminal residue" evidence="3">
    <location>
        <position position="1"/>
    </location>
</feature>
<organism evidence="3">
    <name type="scientific">marine metagenome</name>
    <dbReference type="NCBI Taxonomy" id="408172"/>
    <lineage>
        <taxon>unclassified sequences</taxon>
        <taxon>metagenomes</taxon>
        <taxon>ecological metagenomes</taxon>
    </lineage>
</organism>
<evidence type="ECO:0000256" key="2">
    <source>
        <dbReference type="ARBA" id="ARBA00023136"/>
    </source>
</evidence>
<dbReference type="EMBL" id="UINC01119046">
    <property type="protein sequence ID" value="SVC92584.1"/>
    <property type="molecule type" value="Genomic_DNA"/>
</dbReference>
<evidence type="ECO:0000256" key="1">
    <source>
        <dbReference type="ARBA" id="ARBA00004370"/>
    </source>
</evidence>
<dbReference type="InterPro" id="IPR010200">
    <property type="entry name" value="HflC"/>
</dbReference>
<reference evidence="3" key="1">
    <citation type="submission" date="2018-05" db="EMBL/GenBank/DDBJ databases">
        <authorList>
            <person name="Lanie J.A."/>
            <person name="Ng W.-L."/>
            <person name="Kazmierczak K.M."/>
            <person name="Andrzejewski T.M."/>
            <person name="Davidsen T.M."/>
            <person name="Wayne K.J."/>
            <person name="Tettelin H."/>
            <person name="Glass J.I."/>
            <person name="Rusch D."/>
            <person name="Podicherti R."/>
            <person name="Tsui H.-C.T."/>
            <person name="Winkler M.E."/>
        </authorList>
    </citation>
    <scope>NUCLEOTIDE SEQUENCE</scope>
</reference>
<dbReference type="PANTHER" id="PTHR42911:SF1">
    <property type="entry name" value="MODULATOR OF FTSH PROTEASE HFLC"/>
    <property type="match status" value="1"/>
</dbReference>
<proteinExistence type="predicted"/>
<evidence type="ECO:0000313" key="3">
    <source>
        <dbReference type="EMBL" id="SVC92584.1"/>
    </source>
</evidence>
<protein>
    <recommendedName>
        <fullName evidence="4">Band 7 domain-containing protein</fullName>
    </recommendedName>
</protein>
<name>A0A382R4C2_9ZZZZ</name>
<sequence length="128" mass="14525">VMRIDLSDEVSGSVYSRMQQERARVASQLRAEGAEDAARIQAEADRERTVILAEAYRDSERIRGEGDANAADTYAQAYTQNAEFYSFYRSMQAYRQSLGREQDVLVLDPNSEFFQFLLQERPTGAPEG</sequence>
<dbReference type="GO" id="GO:0016020">
    <property type="term" value="C:membrane"/>
    <property type="evidence" value="ECO:0007669"/>
    <property type="project" value="UniProtKB-SubCell"/>
</dbReference>